<dbReference type="EC" id="3.4.21.4" evidence="9"/>
<dbReference type="FunFam" id="2.40.10.10:FF:000034">
    <property type="entry name" value="Eupolytin"/>
    <property type="match status" value="1"/>
</dbReference>
<evidence type="ECO:0000256" key="7">
    <source>
        <dbReference type="ARBA" id="ARBA00023157"/>
    </source>
</evidence>
<evidence type="ECO:0000313" key="11">
    <source>
        <dbReference type="EnsemblMetazoa" id="MDOA007532-PB"/>
    </source>
</evidence>
<dbReference type="PANTHER" id="PTHR24276:SF97">
    <property type="entry name" value="GH13245P2-RELATED"/>
    <property type="match status" value="1"/>
</dbReference>
<keyword evidence="5" id="KW-0720">Serine protease</keyword>
<evidence type="ECO:0000256" key="3">
    <source>
        <dbReference type="ARBA" id="ARBA00022757"/>
    </source>
</evidence>
<dbReference type="eggNOG" id="KOG3627">
    <property type="taxonomic scope" value="Eukaryota"/>
</dbReference>
<proteinExistence type="inferred from homology"/>
<feature type="domain" description="Peptidase S1" evidence="10">
    <location>
        <begin position="189"/>
        <end position="409"/>
    </location>
</feature>
<dbReference type="InterPro" id="IPR033116">
    <property type="entry name" value="TRYPSIN_SER"/>
</dbReference>
<evidence type="ECO:0000256" key="8">
    <source>
        <dbReference type="ARBA" id="ARBA00036320"/>
    </source>
</evidence>
<dbReference type="GO" id="GO:0004252">
    <property type="term" value="F:serine-type endopeptidase activity"/>
    <property type="evidence" value="ECO:0007669"/>
    <property type="project" value="InterPro"/>
</dbReference>
<accession>A0A1I8MQV4</accession>
<keyword evidence="3" id="KW-0222">Digestion</keyword>
<dbReference type="EnsemblMetazoa" id="MDOA007532-RB">
    <property type="protein sequence ID" value="MDOA007532-PB"/>
    <property type="gene ID" value="MDOA007532"/>
</dbReference>
<evidence type="ECO:0000256" key="1">
    <source>
        <dbReference type="ARBA" id="ARBA00007664"/>
    </source>
</evidence>
<evidence type="ECO:0000259" key="10">
    <source>
        <dbReference type="PROSITE" id="PS50240"/>
    </source>
</evidence>
<keyword evidence="7" id="KW-1015">Disulfide bond</keyword>
<sequence length="419" mass="47456">MWRLKIILICVRLILQIENASGQISNTTLLGEDLDGFNYITKTKLNKGNNTRIVGGKPINIRQVPWQVALYNDGYFICGGSIISPDWVVTAAHCAEGGGSFAIRAGSPYLNRGGQIRWARLVVVHAGYSARTGSRDIALIRVYTRFRITNFVRPIAIARSRRRLPKKLFGIDDLDYFDPKIYNVNGTRIVGGRPINIRQVPWQVALYDNGYFICGGSIISADWVLTAAHCVEGGGRFAVRAGSSYANRGGQIRRARLVVMHARYNTYTANRDIAMIRVNRRFIFNRFVRPIVLTRTGRRLPQRFFVSGWGSRREGGSATQRLRGVTIDRLNRRRCRAKYARAGVPITHFMFCATTPQRDTCQGDSGGPIVRRRIQYGIVSFGIGCARPRFPGVYTNIRRLNRWIRNVIRRRGGRMPRFS</sequence>
<dbReference type="VEuPathDB" id="VectorBase:MDOA007532"/>
<protein>
    <recommendedName>
        <fullName evidence="9">trypsin</fullName>
        <ecNumber evidence="9">3.4.21.4</ecNumber>
    </recommendedName>
</protein>
<dbReference type="PANTHER" id="PTHR24276">
    <property type="entry name" value="POLYSERASE-RELATED"/>
    <property type="match status" value="1"/>
</dbReference>
<dbReference type="PRINTS" id="PR00722">
    <property type="entry name" value="CHYMOTRYPSIN"/>
</dbReference>
<dbReference type="InterPro" id="IPR050430">
    <property type="entry name" value="Peptidase_S1"/>
</dbReference>
<evidence type="ECO:0000256" key="6">
    <source>
        <dbReference type="ARBA" id="ARBA00023145"/>
    </source>
</evidence>
<dbReference type="InterPro" id="IPR001254">
    <property type="entry name" value="Trypsin_dom"/>
</dbReference>
<dbReference type="SMART" id="SM00020">
    <property type="entry name" value="Tryp_SPc"/>
    <property type="match status" value="2"/>
</dbReference>
<dbReference type="InterPro" id="IPR018114">
    <property type="entry name" value="TRYPSIN_HIS"/>
</dbReference>
<dbReference type="AlphaFoldDB" id="A0A1I8MQV4"/>
<dbReference type="PROSITE" id="PS00135">
    <property type="entry name" value="TRYPSIN_SER"/>
    <property type="match status" value="1"/>
</dbReference>
<name>A0A1I8MQV4_MUSDO</name>
<comment type="similarity">
    <text evidence="1">Belongs to the peptidase S1 family.</text>
</comment>
<dbReference type="FunFam" id="2.40.10.10:FF:000068">
    <property type="entry name" value="transmembrane protease serine 2"/>
    <property type="match status" value="1"/>
</dbReference>
<evidence type="ECO:0000256" key="9">
    <source>
        <dbReference type="ARBA" id="ARBA00038868"/>
    </source>
</evidence>
<dbReference type="VEuPathDB" id="VectorBase:MDOMA2_003397"/>
<keyword evidence="2" id="KW-0645">Protease</keyword>
<dbReference type="GO" id="GO:0005509">
    <property type="term" value="F:calcium ion binding"/>
    <property type="evidence" value="ECO:0007669"/>
    <property type="project" value="InterPro"/>
</dbReference>
<dbReference type="InterPro" id="IPR009003">
    <property type="entry name" value="Peptidase_S1_PA"/>
</dbReference>
<dbReference type="InterPro" id="IPR001314">
    <property type="entry name" value="Peptidase_S1A"/>
</dbReference>
<dbReference type="PROSITE" id="PS50240">
    <property type="entry name" value="TRYPSIN_DOM"/>
    <property type="match status" value="2"/>
</dbReference>
<dbReference type="Pfam" id="PF00089">
    <property type="entry name" value="Trypsin"/>
    <property type="match status" value="2"/>
</dbReference>
<dbReference type="GO" id="GO:0005576">
    <property type="term" value="C:extracellular region"/>
    <property type="evidence" value="ECO:0007669"/>
    <property type="project" value="UniProtKB-SubCell"/>
</dbReference>
<comment type="catalytic activity">
    <reaction evidence="8">
        <text>Preferential cleavage: Arg-|-Xaa, Lys-|-Xaa.</text>
        <dbReference type="EC" id="3.4.21.4"/>
    </reaction>
</comment>
<evidence type="ECO:0000256" key="2">
    <source>
        <dbReference type="ARBA" id="ARBA00022670"/>
    </source>
</evidence>
<dbReference type="CDD" id="cd00190">
    <property type="entry name" value="Tryp_SPc"/>
    <property type="match status" value="1"/>
</dbReference>
<dbReference type="InterPro" id="IPR012224">
    <property type="entry name" value="Pept_S1A_FX"/>
</dbReference>
<dbReference type="SUPFAM" id="SSF50494">
    <property type="entry name" value="Trypsin-like serine proteases"/>
    <property type="match status" value="2"/>
</dbReference>
<reference evidence="11" key="1">
    <citation type="submission" date="2020-05" db="UniProtKB">
        <authorList>
            <consortium name="EnsemblMetazoa"/>
        </authorList>
    </citation>
    <scope>IDENTIFICATION</scope>
    <source>
        <strain evidence="11">Aabys</strain>
    </source>
</reference>
<dbReference type="InterPro" id="IPR043504">
    <property type="entry name" value="Peptidase_S1_PA_chymotrypsin"/>
</dbReference>
<dbReference type="VEuPathDB" id="VectorBase:MDOMA2_015379"/>
<feature type="domain" description="Peptidase S1" evidence="10">
    <location>
        <begin position="53"/>
        <end position="157"/>
    </location>
</feature>
<dbReference type="PROSITE" id="PS00134">
    <property type="entry name" value="TRYPSIN_HIS"/>
    <property type="match status" value="1"/>
</dbReference>
<evidence type="ECO:0000256" key="5">
    <source>
        <dbReference type="ARBA" id="ARBA00022825"/>
    </source>
</evidence>
<evidence type="ECO:0000256" key="4">
    <source>
        <dbReference type="ARBA" id="ARBA00022801"/>
    </source>
</evidence>
<dbReference type="PIRSF" id="PIRSF001143">
    <property type="entry name" value="Factor_X"/>
    <property type="match status" value="1"/>
</dbReference>
<keyword evidence="6" id="KW-0865">Zymogen</keyword>
<dbReference type="Gene3D" id="2.40.10.10">
    <property type="entry name" value="Trypsin-like serine proteases"/>
    <property type="match status" value="2"/>
</dbReference>
<dbReference type="GO" id="GO:0006508">
    <property type="term" value="P:proteolysis"/>
    <property type="evidence" value="ECO:0007669"/>
    <property type="project" value="UniProtKB-KW"/>
</dbReference>
<keyword evidence="4" id="KW-0378">Hydrolase</keyword>
<organism evidence="11">
    <name type="scientific">Musca domestica</name>
    <name type="common">House fly</name>
    <dbReference type="NCBI Taxonomy" id="7370"/>
    <lineage>
        <taxon>Eukaryota</taxon>
        <taxon>Metazoa</taxon>
        <taxon>Ecdysozoa</taxon>
        <taxon>Arthropoda</taxon>
        <taxon>Hexapoda</taxon>
        <taxon>Insecta</taxon>
        <taxon>Pterygota</taxon>
        <taxon>Neoptera</taxon>
        <taxon>Endopterygota</taxon>
        <taxon>Diptera</taxon>
        <taxon>Brachycera</taxon>
        <taxon>Muscomorpha</taxon>
        <taxon>Muscoidea</taxon>
        <taxon>Muscidae</taxon>
        <taxon>Musca</taxon>
    </lineage>
</organism>